<dbReference type="Proteomes" id="UP001281761">
    <property type="component" value="Unassembled WGS sequence"/>
</dbReference>
<keyword evidence="4" id="KW-0472">Membrane</keyword>
<feature type="compositionally biased region" description="Low complexity" evidence="3">
    <location>
        <begin position="628"/>
        <end position="639"/>
    </location>
</feature>
<evidence type="ECO:0000256" key="4">
    <source>
        <dbReference type="SAM" id="Phobius"/>
    </source>
</evidence>
<keyword evidence="4" id="KW-0812">Transmembrane</keyword>
<organism evidence="5 6">
    <name type="scientific">Blattamonas nauphoetae</name>
    <dbReference type="NCBI Taxonomy" id="2049346"/>
    <lineage>
        <taxon>Eukaryota</taxon>
        <taxon>Metamonada</taxon>
        <taxon>Preaxostyla</taxon>
        <taxon>Oxymonadida</taxon>
        <taxon>Blattamonas</taxon>
    </lineage>
</organism>
<feature type="compositionally biased region" description="Pro residues" evidence="3">
    <location>
        <begin position="767"/>
        <end position="805"/>
    </location>
</feature>
<sequence length="811" mass="87546">MDEHKEIEGITMTQITSLYPHTQTLFDVLNSSIILRNMNFEVDHAFRIAQLKTISSILISESVIDFKFEVTPFSTDGGDVTLLDIVLRGSSLIPELVSSSSLATHVSVSNFRCTDAIVGSAPIFGSTTYSVEISHSHFSNLDHIVSNELPDPLTTGCFTDIVSSEYATILAYSSMKNVTDDVYGGVTNAALTGESFAFTDIKIEQQTIKADLRQRNKEYTRSVYCAVLKNFKISKYDISETEDTIGGYAGMVVELSGAVKLTVSSCSFTNLKSENKLAGLSIEAFQLSKSDHCQVSVTNCNFKNCSARWMTHIGCGLCTIELNQVTWRDCTASDAILTVTGLQRDPLSSSPGLSLKSIGFENCPKVDDPSFYTTYNCLYALYAGAITISDQTTFRNCYSILPPFRVHGVTTVLKETRMEDCGSSVGRAGAGLVEGFHVSVQDVLIQRCEAAIPPNGLIVSLFWDINFMEKPAETVKQTYSIKNVQIEHSQNAHYFVDVMVAVNKTALDDGKLNYNNFKNVRSDVGRLGVGLIHFKPSPVSGNSTYEDHSSSILTQGTDPRSDRGKKSALEKGPASSSGVIVTIIVVVVVVVVLVIVVIIIVVVVVRHKKKKKTADTTDGGTPSKENESAPASNESSEPAQNTQHTPQPSNQPSQDSPGQPQPSQVHSSYPSQGTPQQSPYPPQGPPQGYPPQGYPQGYPQQSYPPQGYPPNGPPGAYPPQGYPPQGYPPPGAYPPQGYPPQGVPPQGVPPQGYPPVDPNAPAGQYPPQGPPQGYPPQGYPPQGFPQGSYPPPGAYPPQGYPPQGYPPQGTK</sequence>
<reference evidence="5 6" key="1">
    <citation type="journal article" date="2022" name="bioRxiv">
        <title>Genomics of Preaxostyla Flagellates Illuminates Evolutionary Transitions and the Path Towards Mitochondrial Loss.</title>
        <authorList>
            <person name="Novak L.V.F."/>
            <person name="Treitli S.C."/>
            <person name="Pyrih J."/>
            <person name="Halakuc P."/>
            <person name="Pipaliya S.V."/>
            <person name="Vacek V."/>
            <person name="Brzon O."/>
            <person name="Soukal P."/>
            <person name="Eme L."/>
            <person name="Dacks J.B."/>
            <person name="Karnkowska A."/>
            <person name="Elias M."/>
            <person name="Hampl V."/>
        </authorList>
    </citation>
    <scope>NUCLEOTIDE SEQUENCE [LARGE SCALE GENOMIC DNA]</scope>
    <source>
        <strain evidence="5">NAU3</strain>
        <tissue evidence="5">Gut</tissue>
    </source>
</reference>
<dbReference type="EMBL" id="JARBJD010000035">
    <property type="protein sequence ID" value="KAK2958716.1"/>
    <property type="molecule type" value="Genomic_DNA"/>
</dbReference>
<evidence type="ECO:0000256" key="1">
    <source>
        <dbReference type="ARBA" id="ARBA00013487"/>
    </source>
</evidence>
<feature type="compositionally biased region" description="Pro residues" evidence="3">
    <location>
        <begin position="678"/>
        <end position="693"/>
    </location>
</feature>
<feature type="compositionally biased region" description="Low complexity" evidence="3">
    <location>
        <begin position="646"/>
        <end position="677"/>
    </location>
</feature>
<evidence type="ECO:0000256" key="3">
    <source>
        <dbReference type="SAM" id="MobiDB-lite"/>
    </source>
</evidence>
<feature type="compositionally biased region" description="Polar residues" evidence="3">
    <location>
        <begin position="541"/>
        <end position="558"/>
    </location>
</feature>
<protein>
    <recommendedName>
        <fullName evidence="1">Rhodopsin</fullName>
    </recommendedName>
</protein>
<proteinExistence type="predicted"/>
<dbReference type="Pfam" id="PF02162">
    <property type="entry name" value="XYPPX"/>
    <property type="match status" value="4"/>
</dbReference>
<feature type="region of interest" description="Disordered" evidence="3">
    <location>
        <begin position="609"/>
        <end position="811"/>
    </location>
</feature>
<evidence type="ECO:0000313" key="5">
    <source>
        <dbReference type="EMBL" id="KAK2958716.1"/>
    </source>
</evidence>
<feature type="region of interest" description="Disordered" evidence="3">
    <location>
        <begin position="541"/>
        <end position="573"/>
    </location>
</feature>
<evidence type="ECO:0000256" key="2">
    <source>
        <dbReference type="ARBA" id="ARBA00043946"/>
    </source>
</evidence>
<keyword evidence="6" id="KW-1185">Reference proteome</keyword>
<dbReference type="PRINTS" id="PR01217">
    <property type="entry name" value="PRICHEXTENSN"/>
</dbReference>
<dbReference type="PRINTS" id="PR00239">
    <property type="entry name" value="RHODOPSNTAIL"/>
</dbReference>
<keyword evidence="4" id="KW-1133">Transmembrane helix</keyword>
<evidence type="ECO:0000313" key="6">
    <source>
        <dbReference type="Proteomes" id="UP001281761"/>
    </source>
</evidence>
<dbReference type="InterPro" id="IPR006031">
    <property type="entry name" value="XYPPX"/>
</dbReference>
<comment type="caution">
    <text evidence="5">The sequence shown here is derived from an EMBL/GenBank/DDBJ whole genome shotgun (WGS) entry which is preliminary data.</text>
</comment>
<comment type="subcellular location">
    <subcellularLocation>
        <location evidence="2">Cell projection</location>
        <location evidence="2">Rhabdomere membrane</location>
        <topology evidence="2">Multi-pass membrane protein</topology>
    </subcellularLocation>
</comment>
<accession>A0ABQ9Y4P9</accession>
<feature type="compositionally biased region" description="Basic and acidic residues" evidence="3">
    <location>
        <begin position="559"/>
        <end position="569"/>
    </location>
</feature>
<feature type="compositionally biased region" description="Low complexity" evidence="3">
    <location>
        <begin position="694"/>
        <end position="705"/>
    </location>
</feature>
<name>A0ABQ9Y4P9_9EUKA</name>
<gene>
    <name evidence="5" type="ORF">BLNAU_6219</name>
</gene>
<feature type="transmembrane region" description="Helical" evidence="4">
    <location>
        <begin position="579"/>
        <end position="605"/>
    </location>
</feature>
<feature type="compositionally biased region" description="Pro residues" evidence="3">
    <location>
        <begin position="706"/>
        <end position="758"/>
    </location>
</feature>